<dbReference type="EMBL" id="AWWV01014888">
    <property type="protein sequence ID" value="OMO54704.1"/>
    <property type="molecule type" value="Genomic_DNA"/>
</dbReference>
<evidence type="ECO:0000313" key="2">
    <source>
        <dbReference type="Proteomes" id="UP000188268"/>
    </source>
</evidence>
<reference evidence="1 2" key="1">
    <citation type="submission" date="2013-09" db="EMBL/GenBank/DDBJ databases">
        <title>Corchorus capsularis genome sequencing.</title>
        <authorList>
            <person name="Alam M."/>
            <person name="Haque M.S."/>
            <person name="Islam M.S."/>
            <person name="Emdad E.M."/>
            <person name="Islam M.M."/>
            <person name="Ahmed B."/>
            <person name="Halim A."/>
            <person name="Hossen Q.M.M."/>
            <person name="Hossain M.Z."/>
            <person name="Ahmed R."/>
            <person name="Khan M.M."/>
            <person name="Islam R."/>
            <person name="Rashid M.M."/>
            <person name="Khan S.A."/>
            <person name="Rahman M.S."/>
            <person name="Alam M."/>
        </authorList>
    </citation>
    <scope>NUCLEOTIDE SEQUENCE [LARGE SCALE GENOMIC DNA]</scope>
    <source>
        <strain evidence="2">cv. CVL-1</strain>
        <tissue evidence="1">Whole seedling</tissue>
    </source>
</reference>
<evidence type="ECO:0000313" key="1">
    <source>
        <dbReference type="EMBL" id="OMO54704.1"/>
    </source>
</evidence>
<comment type="caution">
    <text evidence="1">The sequence shown here is derived from an EMBL/GenBank/DDBJ whole genome shotgun (WGS) entry which is preliminary data.</text>
</comment>
<dbReference type="Proteomes" id="UP000188268">
    <property type="component" value="Unassembled WGS sequence"/>
</dbReference>
<name>A0A1R3G9D9_COCAP</name>
<keyword evidence="2" id="KW-1185">Reference proteome</keyword>
<accession>A0A1R3G9D9</accession>
<dbReference type="Gramene" id="OMO54704">
    <property type="protein sequence ID" value="OMO54704"/>
    <property type="gene ID" value="CCACVL1_27645"/>
</dbReference>
<proteinExistence type="predicted"/>
<sequence length="110" mass="11622">MENLEATISRISTEDVGTEQVGYGAGVTVAPLVFNGSASRGALLSRSHEGPSLRSDHMIQLSTWNGQARESHQQTLPVGPSHCPIISMPPLGSQTSVTQLGAQCFHLLAI</sequence>
<gene>
    <name evidence="1" type="ORF">CCACVL1_27645</name>
</gene>
<organism evidence="1 2">
    <name type="scientific">Corchorus capsularis</name>
    <name type="common">Jute</name>
    <dbReference type="NCBI Taxonomy" id="210143"/>
    <lineage>
        <taxon>Eukaryota</taxon>
        <taxon>Viridiplantae</taxon>
        <taxon>Streptophyta</taxon>
        <taxon>Embryophyta</taxon>
        <taxon>Tracheophyta</taxon>
        <taxon>Spermatophyta</taxon>
        <taxon>Magnoliopsida</taxon>
        <taxon>eudicotyledons</taxon>
        <taxon>Gunneridae</taxon>
        <taxon>Pentapetalae</taxon>
        <taxon>rosids</taxon>
        <taxon>malvids</taxon>
        <taxon>Malvales</taxon>
        <taxon>Malvaceae</taxon>
        <taxon>Grewioideae</taxon>
        <taxon>Apeibeae</taxon>
        <taxon>Corchorus</taxon>
    </lineage>
</organism>
<dbReference type="AlphaFoldDB" id="A0A1R3G9D9"/>
<protein>
    <submittedName>
        <fullName evidence="1">Uncharacterized protein</fullName>
    </submittedName>
</protein>